<sequence length="185" mass="20864">MQIRPLSKSDLPAVKTFTDKTIGLNYFSLQELQECHDKSLSSGIMCSFVLENESGIQGFRLAYPPGTWSKGKGSKLRSDLWQVPLESVGYFQSLFLADSAQGQGWGPRLSEASIESFKKLNTKAIITHAWKESPNNSSIRYLTKFGFKSVTTHPEYWVDVDYECVLDGKPCRCTAEEMIKYLEEA</sequence>
<dbReference type="Proteomes" id="UP000830116">
    <property type="component" value="Chromosome"/>
</dbReference>
<dbReference type="InterPro" id="IPR016181">
    <property type="entry name" value="Acyl_CoA_acyltransferase"/>
</dbReference>
<evidence type="ECO:0000313" key="3">
    <source>
        <dbReference type="Proteomes" id="UP000830116"/>
    </source>
</evidence>
<dbReference type="InterPro" id="IPR000182">
    <property type="entry name" value="GNAT_dom"/>
</dbReference>
<dbReference type="RefSeq" id="WP_243538913.1">
    <property type="nucleotide sequence ID" value="NZ_CP093442.1"/>
</dbReference>
<name>A0ABY4CB08_9BACT</name>
<reference evidence="2" key="1">
    <citation type="submission" date="2022-03" db="EMBL/GenBank/DDBJ databases">
        <title>Genome Identification and Characterization of new species Bdellovibrio reynosense LBG001 sp. nov. from a Mexico soil sample.</title>
        <authorList>
            <person name="Camilli A."/>
            <person name="Ajao Y."/>
            <person name="Guo X."/>
        </authorList>
    </citation>
    <scope>NUCLEOTIDE SEQUENCE</scope>
    <source>
        <strain evidence="2">LBG001</strain>
    </source>
</reference>
<dbReference type="PROSITE" id="PS51186">
    <property type="entry name" value="GNAT"/>
    <property type="match status" value="1"/>
</dbReference>
<proteinExistence type="predicted"/>
<keyword evidence="3" id="KW-1185">Reference proteome</keyword>
<dbReference type="EC" id="2.3.1.-" evidence="2"/>
<feature type="domain" description="N-acetyltransferase" evidence="1">
    <location>
        <begin position="1"/>
        <end position="183"/>
    </location>
</feature>
<evidence type="ECO:0000259" key="1">
    <source>
        <dbReference type="PROSITE" id="PS51186"/>
    </source>
</evidence>
<dbReference type="GO" id="GO:0016746">
    <property type="term" value="F:acyltransferase activity"/>
    <property type="evidence" value="ECO:0007669"/>
    <property type="project" value="UniProtKB-KW"/>
</dbReference>
<evidence type="ECO:0000313" key="2">
    <source>
        <dbReference type="EMBL" id="UOF02135.1"/>
    </source>
</evidence>
<keyword evidence="2" id="KW-0012">Acyltransferase</keyword>
<dbReference type="Pfam" id="PF00583">
    <property type="entry name" value="Acetyltransf_1"/>
    <property type="match status" value="1"/>
</dbReference>
<dbReference type="SUPFAM" id="SSF55729">
    <property type="entry name" value="Acyl-CoA N-acyltransferases (Nat)"/>
    <property type="match status" value="1"/>
</dbReference>
<protein>
    <submittedName>
        <fullName evidence="2">GNAT family N-acetyltransferase</fullName>
        <ecNumber evidence="2">2.3.1.-</ecNumber>
    </submittedName>
</protein>
<accession>A0ABY4CB08</accession>
<keyword evidence="2" id="KW-0808">Transferase</keyword>
<dbReference type="Gene3D" id="3.40.630.30">
    <property type="match status" value="1"/>
</dbReference>
<dbReference type="EMBL" id="CP093442">
    <property type="protein sequence ID" value="UOF02135.1"/>
    <property type="molecule type" value="Genomic_DNA"/>
</dbReference>
<gene>
    <name evidence="2" type="ORF">MNR06_04095</name>
</gene>
<organism evidence="2 3">
    <name type="scientific">Bdellovibrio reynosensis</name>
    <dbReference type="NCBI Taxonomy" id="2835041"/>
    <lineage>
        <taxon>Bacteria</taxon>
        <taxon>Pseudomonadati</taxon>
        <taxon>Bdellovibrionota</taxon>
        <taxon>Bdellovibrionia</taxon>
        <taxon>Bdellovibrionales</taxon>
        <taxon>Pseudobdellovibrionaceae</taxon>
        <taxon>Bdellovibrio</taxon>
    </lineage>
</organism>